<evidence type="ECO:0000256" key="3">
    <source>
        <dbReference type="ARBA" id="ARBA00013650"/>
    </source>
</evidence>
<comment type="similarity">
    <text evidence="2">Belongs to the peptidase S26 family. IMP2 subfamily.</text>
</comment>
<evidence type="ECO:0000256" key="4">
    <source>
        <dbReference type="ARBA" id="ARBA00022670"/>
    </source>
</evidence>
<sequence length="100" mass="10939">MLHRYERGQVVLLRSPTDPDLLILKRIVGLEGDWVVVPDHADIETIPQGHCWVEGDNPVCSADSRSAYGSVPLGLIEGRARGIIWPPARISLVSQTTVAT</sequence>
<feature type="domain" description="Peptidase S26" evidence="11">
    <location>
        <begin position="44"/>
        <end position="85"/>
    </location>
</feature>
<keyword evidence="10" id="KW-0472">Membrane</keyword>
<comment type="subcellular location">
    <subcellularLocation>
        <location evidence="1">Mitochondrion inner membrane</location>
        <topology evidence="1">Single-pass membrane protein</topology>
    </subcellularLocation>
</comment>
<dbReference type="AlphaFoldDB" id="A0AAW1T5V2"/>
<dbReference type="GO" id="GO:0004252">
    <property type="term" value="F:serine-type endopeptidase activity"/>
    <property type="evidence" value="ECO:0007669"/>
    <property type="project" value="InterPro"/>
</dbReference>
<dbReference type="PANTHER" id="PTHR46041">
    <property type="entry name" value="MITOCHONDRIAL INNER MEMBRANE PROTEASE SUBUNIT 2"/>
    <property type="match status" value="1"/>
</dbReference>
<feature type="domain" description="Peptidase S26" evidence="11">
    <location>
        <begin position="3"/>
        <end position="39"/>
    </location>
</feature>
<keyword evidence="5" id="KW-0812">Transmembrane</keyword>
<gene>
    <name evidence="12" type="ORF">WJX84_011791</name>
</gene>
<name>A0AAW1T5V2_9CHLO</name>
<protein>
    <recommendedName>
        <fullName evidence="3">Mitochondrial inner membrane protease subunit 2</fullName>
    </recommendedName>
</protein>
<dbReference type="GO" id="GO:0006627">
    <property type="term" value="P:protein processing involved in protein targeting to mitochondrion"/>
    <property type="evidence" value="ECO:0007669"/>
    <property type="project" value="InterPro"/>
</dbReference>
<accession>A0AAW1T5V2</accession>
<keyword evidence="7" id="KW-0378">Hydrolase</keyword>
<dbReference type="InterPro" id="IPR019533">
    <property type="entry name" value="Peptidase_S26"/>
</dbReference>
<evidence type="ECO:0000256" key="8">
    <source>
        <dbReference type="ARBA" id="ARBA00022989"/>
    </source>
</evidence>
<dbReference type="PANTHER" id="PTHR46041:SF2">
    <property type="entry name" value="MITOCHONDRIAL INNER MEMBRANE PROTEASE SUBUNIT 2"/>
    <property type="match status" value="1"/>
</dbReference>
<evidence type="ECO:0000256" key="5">
    <source>
        <dbReference type="ARBA" id="ARBA00022692"/>
    </source>
</evidence>
<dbReference type="GO" id="GO:0042720">
    <property type="term" value="C:mitochondrial inner membrane peptidase complex"/>
    <property type="evidence" value="ECO:0007669"/>
    <property type="project" value="InterPro"/>
</dbReference>
<reference evidence="12 13" key="1">
    <citation type="journal article" date="2024" name="Nat. Commun.">
        <title>Phylogenomics reveals the evolutionary origins of lichenization in chlorophyte algae.</title>
        <authorList>
            <person name="Puginier C."/>
            <person name="Libourel C."/>
            <person name="Otte J."/>
            <person name="Skaloud P."/>
            <person name="Haon M."/>
            <person name="Grisel S."/>
            <person name="Petersen M."/>
            <person name="Berrin J.G."/>
            <person name="Delaux P.M."/>
            <person name="Dal Grande F."/>
            <person name="Keller J."/>
        </authorList>
    </citation>
    <scope>NUCLEOTIDE SEQUENCE [LARGE SCALE GENOMIC DNA]</scope>
    <source>
        <strain evidence="12 13">SAG 2523</strain>
    </source>
</reference>
<dbReference type="InterPro" id="IPR000223">
    <property type="entry name" value="Pept_S26A_signal_pept_1"/>
</dbReference>
<dbReference type="Pfam" id="PF10502">
    <property type="entry name" value="Peptidase_S26"/>
    <property type="match status" value="2"/>
</dbReference>
<keyword evidence="4" id="KW-0645">Protease</keyword>
<dbReference type="GO" id="GO:0006465">
    <property type="term" value="P:signal peptide processing"/>
    <property type="evidence" value="ECO:0007669"/>
    <property type="project" value="InterPro"/>
</dbReference>
<evidence type="ECO:0000256" key="1">
    <source>
        <dbReference type="ARBA" id="ARBA00004434"/>
    </source>
</evidence>
<evidence type="ECO:0000256" key="6">
    <source>
        <dbReference type="ARBA" id="ARBA00022792"/>
    </source>
</evidence>
<evidence type="ECO:0000256" key="7">
    <source>
        <dbReference type="ARBA" id="ARBA00022801"/>
    </source>
</evidence>
<evidence type="ECO:0000259" key="11">
    <source>
        <dbReference type="Pfam" id="PF10502"/>
    </source>
</evidence>
<dbReference type="EMBL" id="JALJOV010000399">
    <property type="protein sequence ID" value="KAK9864050.1"/>
    <property type="molecule type" value="Genomic_DNA"/>
</dbReference>
<dbReference type="SUPFAM" id="SSF51306">
    <property type="entry name" value="LexA/Signal peptidase"/>
    <property type="match status" value="1"/>
</dbReference>
<keyword evidence="9" id="KW-0496">Mitochondrion</keyword>
<dbReference type="InterPro" id="IPR037730">
    <property type="entry name" value="IMP2"/>
</dbReference>
<evidence type="ECO:0000256" key="9">
    <source>
        <dbReference type="ARBA" id="ARBA00023128"/>
    </source>
</evidence>
<keyword evidence="8" id="KW-1133">Transmembrane helix</keyword>
<dbReference type="Gene3D" id="2.10.109.10">
    <property type="entry name" value="Umud Fragment, subunit A"/>
    <property type="match status" value="1"/>
</dbReference>
<dbReference type="Proteomes" id="UP001485043">
    <property type="component" value="Unassembled WGS sequence"/>
</dbReference>
<evidence type="ECO:0000256" key="2">
    <source>
        <dbReference type="ARBA" id="ARBA00007066"/>
    </source>
</evidence>
<comment type="caution">
    <text evidence="12">The sequence shown here is derived from an EMBL/GenBank/DDBJ whole genome shotgun (WGS) entry which is preliminary data.</text>
</comment>
<keyword evidence="13" id="KW-1185">Reference proteome</keyword>
<dbReference type="InterPro" id="IPR036286">
    <property type="entry name" value="LexA/Signal_pep-like_sf"/>
</dbReference>
<proteinExistence type="inferred from homology"/>
<organism evidence="12 13">
    <name type="scientific">Apatococcus fuscideae</name>
    <dbReference type="NCBI Taxonomy" id="2026836"/>
    <lineage>
        <taxon>Eukaryota</taxon>
        <taxon>Viridiplantae</taxon>
        <taxon>Chlorophyta</taxon>
        <taxon>core chlorophytes</taxon>
        <taxon>Trebouxiophyceae</taxon>
        <taxon>Chlorellales</taxon>
        <taxon>Chlorellaceae</taxon>
        <taxon>Apatococcus</taxon>
    </lineage>
</organism>
<evidence type="ECO:0000313" key="13">
    <source>
        <dbReference type="Proteomes" id="UP001485043"/>
    </source>
</evidence>
<evidence type="ECO:0000256" key="10">
    <source>
        <dbReference type="ARBA" id="ARBA00023136"/>
    </source>
</evidence>
<keyword evidence="6" id="KW-0999">Mitochondrion inner membrane</keyword>
<dbReference type="CDD" id="cd06530">
    <property type="entry name" value="S26_SPase_I"/>
    <property type="match status" value="1"/>
</dbReference>
<evidence type="ECO:0000313" key="12">
    <source>
        <dbReference type="EMBL" id="KAK9864050.1"/>
    </source>
</evidence>
<dbReference type="PRINTS" id="PR00727">
    <property type="entry name" value="LEADERPTASE"/>
</dbReference>